<dbReference type="STRING" id="331657.A0A4U0X0T0"/>
<dbReference type="Proteomes" id="UP000308768">
    <property type="component" value="Unassembled WGS sequence"/>
</dbReference>
<protein>
    <recommendedName>
        <fullName evidence="4">Transcription factor domain-containing protein</fullName>
    </recommendedName>
</protein>
<feature type="region of interest" description="Disordered" evidence="1">
    <location>
        <begin position="21"/>
        <end position="98"/>
    </location>
</feature>
<proteinExistence type="predicted"/>
<organism evidence="2 3">
    <name type="scientific">Cryomyces minteri</name>
    <dbReference type="NCBI Taxonomy" id="331657"/>
    <lineage>
        <taxon>Eukaryota</taxon>
        <taxon>Fungi</taxon>
        <taxon>Dikarya</taxon>
        <taxon>Ascomycota</taxon>
        <taxon>Pezizomycotina</taxon>
        <taxon>Dothideomycetes</taxon>
        <taxon>Dothideomycetes incertae sedis</taxon>
        <taxon>Cryomyces</taxon>
    </lineage>
</organism>
<feature type="region of interest" description="Disordered" evidence="1">
    <location>
        <begin position="272"/>
        <end position="315"/>
    </location>
</feature>
<dbReference type="OrthoDB" id="5244761at2759"/>
<keyword evidence="3" id="KW-1185">Reference proteome</keyword>
<reference evidence="2 3" key="1">
    <citation type="submission" date="2017-03" db="EMBL/GenBank/DDBJ databases">
        <title>Genomes of endolithic fungi from Antarctica.</title>
        <authorList>
            <person name="Coleine C."/>
            <person name="Masonjones S."/>
            <person name="Stajich J.E."/>
        </authorList>
    </citation>
    <scope>NUCLEOTIDE SEQUENCE [LARGE SCALE GENOMIC DNA]</scope>
    <source>
        <strain evidence="2 3">CCFEE 5187</strain>
    </source>
</reference>
<sequence>MQVMERLNEILEVATRSYDLIASPQRRHKGGSQTPSVNTADITNASGMRLSRPADPSADAVPERQSSPGQNDLPQHEMEATSEPVGEPEEEPEDAVESIPAEHDTAAHKLILLWPTIAEFTKNVAPSPNYPLEAEEKRGLLRLYGRGEGTGEQDEETQGDSSSPASIGSPTEDSSSVPSPSEAVWGYTYKLDVPPSIVVRRPELYSAGGLNQDQSLKLEAPIVRYLVDSYYRNMHILHPFIDKKTMDRRIELFIKRHNPNATASRSPFALAGVQSGAEPHRSRQRLKRKYSDETMATFGRPGGPEATKPPSRPTERSINSAIILLMLAIGKWEDEDPPAREINAARMRAKYYGARYIINRTFLDYALHVMDPQRKNKPLLNAQGQRRTGVEPLFKVIGQLPEQSIKDAAKICVESAMSSTVAFDNIASFPNRLIITNIFGTAHAQFGNMLVLAATYRSFLHHLVSKEKLERLLERTIMFCRRLTPISAALRIDVSILEQTAKIITGNIFNDEFDPRSTATSFNAHP</sequence>
<dbReference type="AlphaFoldDB" id="A0A4U0X0T0"/>
<accession>A0A4U0X0T0</accession>
<feature type="compositionally biased region" description="Polar residues" evidence="1">
    <location>
        <begin position="31"/>
        <end position="46"/>
    </location>
</feature>
<evidence type="ECO:0008006" key="4">
    <source>
        <dbReference type="Google" id="ProtNLM"/>
    </source>
</evidence>
<evidence type="ECO:0000313" key="3">
    <source>
        <dbReference type="Proteomes" id="UP000308768"/>
    </source>
</evidence>
<dbReference type="InterPro" id="IPR053181">
    <property type="entry name" value="EcdB-like_regulator"/>
</dbReference>
<comment type="caution">
    <text evidence="2">The sequence shown here is derived from an EMBL/GenBank/DDBJ whole genome shotgun (WGS) entry which is preliminary data.</text>
</comment>
<name>A0A4U0X0T0_9PEZI</name>
<feature type="region of interest" description="Disordered" evidence="1">
    <location>
        <begin position="146"/>
        <end position="180"/>
    </location>
</feature>
<feature type="compositionally biased region" description="Polar residues" evidence="1">
    <location>
        <begin position="64"/>
        <end position="73"/>
    </location>
</feature>
<dbReference type="PANTHER" id="PTHR47785:SF4">
    <property type="entry name" value="ZN(II)2CYS6 TRANSCRIPTION FACTOR (EUROFUNG)"/>
    <property type="match status" value="1"/>
</dbReference>
<evidence type="ECO:0000313" key="2">
    <source>
        <dbReference type="EMBL" id="TKA69331.1"/>
    </source>
</evidence>
<gene>
    <name evidence="2" type="ORF">B0A49_08609</name>
</gene>
<evidence type="ECO:0000256" key="1">
    <source>
        <dbReference type="SAM" id="MobiDB-lite"/>
    </source>
</evidence>
<feature type="compositionally biased region" description="Acidic residues" evidence="1">
    <location>
        <begin position="86"/>
        <end position="96"/>
    </location>
</feature>
<feature type="compositionally biased region" description="Polar residues" evidence="1">
    <location>
        <begin position="161"/>
        <end position="179"/>
    </location>
</feature>
<dbReference type="PANTHER" id="PTHR47785">
    <property type="entry name" value="ZN(II)2CYS6 TRANSCRIPTION FACTOR (EUROFUNG)-RELATED-RELATED"/>
    <property type="match status" value="1"/>
</dbReference>
<dbReference type="CDD" id="cd12148">
    <property type="entry name" value="fungal_TF_MHR"/>
    <property type="match status" value="1"/>
</dbReference>
<dbReference type="EMBL" id="NAJN01000740">
    <property type="protein sequence ID" value="TKA69331.1"/>
    <property type="molecule type" value="Genomic_DNA"/>
</dbReference>